<dbReference type="InterPro" id="IPR051675">
    <property type="entry name" value="Endo/Exo/Phosphatase_dom_1"/>
</dbReference>
<gene>
    <name evidence="3" type="ORF">AUK40_02815</name>
</gene>
<name>A0A1J5IWP1_9BACT</name>
<dbReference type="Gene3D" id="3.10.560.10">
    <property type="entry name" value="Outer membrane lipoprotein wza domain like"/>
    <property type="match status" value="1"/>
</dbReference>
<dbReference type="AlphaFoldDB" id="A0A1J5IWP1"/>
<feature type="domain" description="Soluble ligand binding" evidence="2">
    <location>
        <begin position="51"/>
        <end position="107"/>
    </location>
</feature>
<dbReference type="EMBL" id="MNZT01000051">
    <property type="protein sequence ID" value="OIP97591.1"/>
    <property type="molecule type" value="Genomic_DNA"/>
</dbReference>
<dbReference type="STRING" id="1817892.AUK40_02815"/>
<proteinExistence type="predicted"/>
<accession>A0A1J5IWP1</accession>
<reference evidence="3" key="1">
    <citation type="journal article" date="2016" name="Environ. Microbiol.">
        <title>Genomic resolution of a cold subsurface aquifer community provides metabolic insights for novel microbes adapted to high CO concentrations.</title>
        <authorList>
            <person name="Probst A.J."/>
            <person name="Castelle C.J."/>
            <person name="Singh A."/>
            <person name="Brown C.T."/>
            <person name="Anantharaman K."/>
            <person name="Sharon I."/>
            <person name="Hug L.A."/>
            <person name="Burstein D."/>
            <person name="Emerson J.B."/>
            <person name="Thomas B.C."/>
            <person name="Banfield J.F."/>
        </authorList>
    </citation>
    <scope>NUCLEOTIDE SEQUENCE [LARGE SCALE GENOMIC DNA]</scope>
    <source>
        <strain evidence="3">CG2_30_54_11</strain>
    </source>
</reference>
<evidence type="ECO:0000313" key="4">
    <source>
        <dbReference type="Proteomes" id="UP000183245"/>
    </source>
</evidence>
<comment type="caution">
    <text evidence="3">The sequence shown here is derived from an EMBL/GenBank/DDBJ whole genome shotgun (WGS) entry which is preliminary data.</text>
</comment>
<protein>
    <recommendedName>
        <fullName evidence="2">Soluble ligand binding domain-containing protein</fullName>
    </recommendedName>
</protein>
<evidence type="ECO:0000256" key="1">
    <source>
        <dbReference type="SAM" id="Phobius"/>
    </source>
</evidence>
<dbReference type="GO" id="GO:0015628">
    <property type="term" value="P:protein secretion by the type II secretion system"/>
    <property type="evidence" value="ECO:0007669"/>
    <property type="project" value="TreeGrafter"/>
</dbReference>
<keyword evidence="1" id="KW-0812">Transmembrane</keyword>
<evidence type="ECO:0000259" key="2">
    <source>
        <dbReference type="Pfam" id="PF10531"/>
    </source>
</evidence>
<dbReference type="PANTHER" id="PTHR21180:SF32">
    <property type="entry name" value="ENDONUCLEASE_EXONUCLEASE_PHOSPHATASE FAMILY DOMAIN-CONTAINING PROTEIN 1"/>
    <property type="match status" value="1"/>
</dbReference>
<dbReference type="InterPro" id="IPR019554">
    <property type="entry name" value="Soluble_ligand-bd"/>
</dbReference>
<dbReference type="Pfam" id="PF12836">
    <property type="entry name" value="HHH_3"/>
    <property type="match status" value="1"/>
</dbReference>
<dbReference type="SUPFAM" id="SSF81585">
    <property type="entry name" value="PsbU/PolX domain-like"/>
    <property type="match status" value="1"/>
</dbReference>
<evidence type="ECO:0000313" key="3">
    <source>
        <dbReference type="EMBL" id="OIP97591.1"/>
    </source>
</evidence>
<dbReference type="Pfam" id="PF10531">
    <property type="entry name" value="SLBB"/>
    <property type="match status" value="1"/>
</dbReference>
<sequence length="186" mass="19795">MNPHWFDRTAPWVGLALIVAIISGGVILWQRGGASPEIRINQTDSAADLVMVDVEGAVVSPGVYSLSTTARIEDAIRSAGGLREDADMDHFLLSRASLLQDGQLIRIPVKGETAASTSGTTDTALAGTCVNLNLASQTELDTLNGIGPVYAKKIIDNRPYTQITDLVTKKVISQSIFNGLSDKICI</sequence>
<dbReference type="Proteomes" id="UP000183245">
    <property type="component" value="Unassembled WGS sequence"/>
</dbReference>
<keyword evidence="1" id="KW-1133">Transmembrane helix</keyword>
<organism evidence="3 4">
    <name type="scientific">Candidatus Wirthbacteria bacterium CG2_30_54_11</name>
    <dbReference type="NCBI Taxonomy" id="1817892"/>
    <lineage>
        <taxon>Bacteria</taxon>
        <taxon>Candidatus Wirthbacteria</taxon>
    </lineage>
</organism>
<dbReference type="Gene3D" id="1.10.150.280">
    <property type="entry name" value="AF1531-like domain"/>
    <property type="match status" value="1"/>
</dbReference>
<keyword evidence="1" id="KW-0472">Membrane</keyword>
<feature type="transmembrane region" description="Helical" evidence="1">
    <location>
        <begin position="12"/>
        <end position="29"/>
    </location>
</feature>
<dbReference type="PANTHER" id="PTHR21180">
    <property type="entry name" value="ENDONUCLEASE/EXONUCLEASE/PHOSPHATASE FAMILY DOMAIN-CONTAINING PROTEIN 1"/>
    <property type="match status" value="1"/>
</dbReference>
<dbReference type="GO" id="GO:0015627">
    <property type="term" value="C:type II protein secretion system complex"/>
    <property type="evidence" value="ECO:0007669"/>
    <property type="project" value="TreeGrafter"/>
</dbReference>